<dbReference type="Pfam" id="PF06985">
    <property type="entry name" value="HET"/>
    <property type="match status" value="1"/>
</dbReference>
<proteinExistence type="predicted"/>
<accession>A0A4Q4NP77</accession>
<evidence type="ECO:0000313" key="4">
    <source>
        <dbReference type="Proteomes" id="UP000291422"/>
    </source>
</evidence>
<feature type="domain" description="Heterokaryon incompatibility" evidence="2">
    <location>
        <begin position="25"/>
        <end position="108"/>
    </location>
</feature>
<organism evidence="3 4">
    <name type="scientific">Alternaria alternata</name>
    <name type="common">Alternaria rot fungus</name>
    <name type="synonym">Torula alternata</name>
    <dbReference type="NCBI Taxonomy" id="5599"/>
    <lineage>
        <taxon>Eukaryota</taxon>
        <taxon>Fungi</taxon>
        <taxon>Dikarya</taxon>
        <taxon>Ascomycota</taxon>
        <taxon>Pezizomycotina</taxon>
        <taxon>Dothideomycetes</taxon>
        <taxon>Pleosporomycetidae</taxon>
        <taxon>Pleosporales</taxon>
        <taxon>Pleosporineae</taxon>
        <taxon>Pleosporaceae</taxon>
        <taxon>Alternaria</taxon>
        <taxon>Alternaria sect. Alternaria</taxon>
        <taxon>Alternaria alternata complex</taxon>
    </lineage>
</organism>
<dbReference type="EMBL" id="PDXD01000003">
    <property type="protein sequence ID" value="RYN80780.1"/>
    <property type="molecule type" value="Genomic_DNA"/>
</dbReference>
<evidence type="ECO:0000259" key="2">
    <source>
        <dbReference type="Pfam" id="PF06985"/>
    </source>
</evidence>
<name>A0A4Q4NP77_ALTAL</name>
<gene>
    <name evidence="3" type="ORF">AA0117_g2869</name>
</gene>
<dbReference type="PANTHER" id="PTHR10622">
    <property type="entry name" value="HET DOMAIN-CONTAINING PROTEIN"/>
    <property type="match status" value="1"/>
</dbReference>
<protein>
    <recommendedName>
        <fullName evidence="2">Heterokaryon incompatibility domain-containing protein</fullName>
    </recommendedName>
</protein>
<dbReference type="PANTHER" id="PTHR10622:SF10">
    <property type="entry name" value="HET DOMAIN-CONTAINING PROTEIN"/>
    <property type="match status" value="1"/>
</dbReference>
<evidence type="ECO:0000256" key="1">
    <source>
        <dbReference type="SAM" id="MobiDB-lite"/>
    </source>
</evidence>
<dbReference type="AlphaFoldDB" id="A0A4Q4NP77"/>
<dbReference type="VEuPathDB" id="FungiDB:CC77DRAFT_931168"/>
<dbReference type="InterPro" id="IPR010730">
    <property type="entry name" value="HET"/>
</dbReference>
<dbReference type="Proteomes" id="UP000291422">
    <property type="component" value="Unassembled WGS sequence"/>
</dbReference>
<sequence length="299" mass="34330">MRLLRLEPDGTFSLNEYLGIDIPPYAILSHTWGTDGEEVTYKDLMEGNAELRGGYNKLSFCADKAVVDGLDYFWVDTCCIDKTSSAELTEAINSMSRWYRDARESICYVFLADVWSSRNGLANQHWKSDFQKSRWFTRGWTLQELLCPITVEFFSADWNMLGNKGSLSQQINLATGIPTEIFWKKRSFLSYSVDDRMSWARKRQTKREEDAAYCLFGIFDIQLPVLYGEGKKKVLIRLRKAIHESMGNPPPPPPPPPPPHPPFFQHQLPPPPPPPLQKLSDMRSYIETQPSFRVPSSKL</sequence>
<comment type="caution">
    <text evidence="3">The sequence shown here is derived from an EMBL/GenBank/DDBJ whole genome shotgun (WGS) entry which is preliminary data.</text>
</comment>
<feature type="compositionally biased region" description="Pro residues" evidence="1">
    <location>
        <begin position="248"/>
        <end position="276"/>
    </location>
</feature>
<reference evidence="4" key="1">
    <citation type="journal article" date="2019" name="bioRxiv">
        <title>Genomics, evolutionary history and diagnostics of the Alternaria alternata species group including apple and Asian pear pathotypes.</title>
        <authorList>
            <person name="Armitage A.D."/>
            <person name="Cockerton H.M."/>
            <person name="Sreenivasaprasad S."/>
            <person name="Woodhall J.W."/>
            <person name="Lane C.R."/>
            <person name="Harrison R.J."/>
            <person name="Clarkson J.P."/>
        </authorList>
    </citation>
    <scope>NUCLEOTIDE SEQUENCE [LARGE SCALE GENOMIC DNA]</scope>
    <source>
        <strain evidence="4">FERA 1177</strain>
    </source>
</reference>
<evidence type="ECO:0000313" key="3">
    <source>
        <dbReference type="EMBL" id="RYN80780.1"/>
    </source>
</evidence>
<feature type="region of interest" description="Disordered" evidence="1">
    <location>
        <begin position="245"/>
        <end position="279"/>
    </location>
</feature>